<keyword evidence="2" id="KW-1185">Reference proteome</keyword>
<accession>A0ABU4ZPV5</accession>
<evidence type="ECO:0000313" key="1">
    <source>
        <dbReference type="EMBL" id="MDX8527431.1"/>
    </source>
</evidence>
<reference evidence="1 2" key="1">
    <citation type="submission" date="2023-08" db="EMBL/GenBank/DDBJ databases">
        <title>Implementing the SeqCode for naming new Mesorhizobium species isolated from Vachellia karroo root nodules.</title>
        <authorList>
            <person name="Van Lill M."/>
        </authorList>
    </citation>
    <scope>NUCLEOTIDE SEQUENCE [LARGE SCALE GENOMIC DNA]</scope>
    <source>
        <strain evidence="1 2">MSK 1335</strain>
    </source>
</reference>
<evidence type="ECO:0000313" key="2">
    <source>
        <dbReference type="Proteomes" id="UP001276840"/>
    </source>
</evidence>
<comment type="caution">
    <text evidence="1">The sequence shown here is derived from an EMBL/GenBank/DDBJ whole genome shotgun (WGS) entry which is preliminary data.</text>
</comment>
<dbReference type="RefSeq" id="WP_320235370.1">
    <property type="nucleotide sequence ID" value="NZ_JAVIJF010000018.1"/>
</dbReference>
<name>A0ABU4ZPV5_9HYPH</name>
<organism evidence="1 2">
    <name type="scientific">Mesorhizobium montanum</name>
    <dbReference type="NCBI Taxonomy" id="3072323"/>
    <lineage>
        <taxon>Bacteria</taxon>
        <taxon>Pseudomonadati</taxon>
        <taxon>Pseudomonadota</taxon>
        <taxon>Alphaproteobacteria</taxon>
        <taxon>Hyphomicrobiales</taxon>
        <taxon>Phyllobacteriaceae</taxon>
        <taxon>Mesorhizobium</taxon>
    </lineage>
</organism>
<proteinExistence type="predicted"/>
<sequence length="77" mass="8405">MNGRFVIYGDGQGLVPFGHFIDSDVVPQALPVAGRRACPAVVRVEIRSKVEKPAASLWTADGLNCPVFRVRSAYDLF</sequence>
<dbReference type="EMBL" id="JAVIJF010000018">
    <property type="protein sequence ID" value="MDX8527431.1"/>
    <property type="molecule type" value="Genomic_DNA"/>
</dbReference>
<protein>
    <submittedName>
        <fullName evidence="1">Uncharacterized protein</fullName>
    </submittedName>
</protein>
<dbReference type="Proteomes" id="UP001276840">
    <property type="component" value="Unassembled WGS sequence"/>
</dbReference>
<gene>
    <name evidence="1" type="ORF">RFM68_23295</name>
</gene>